<dbReference type="GO" id="GO:0005634">
    <property type="term" value="C:nucleus"/>
    <property type="evidence" value="ECO:0007669"/>
    <property type="project" value="UniProtKB-SubCell"/>
</dbReference>
<dbReference type="GO" id="GO:0046404">
    <property type="term" value="F:ATP-dependent polydeoxyribonucleotide 5'-hydroxyl-kinase activity"/>
    <property type="evidence" value="ECO:0007669"/>
    <property type="project" value="TreeGrafter"/>
</dbReference>
<evidence type="ECO:0000256" key="5">
    <source>
        <dbReference type="ARBA" id="ARBA00023242"/>
    </source>
</evidence>
<accession>A0A2P2KV05</accession>
<sequence>MASPPKPWKAEYAKSGRSSCKTCKNSIDKEVLRLGKMVQATQFDGFMPMWNHASCVLKKAKQIKSIDDVEGLESLRWEDQQKIRSYVEGGGPAPSTNVVVPMEYGIEVSQTSRAACRRCSQKIMKGEVRMSSKSAGQGAKGLAWHHANCFMDLYPSVQVEKLPGWKGLKGSDQASVSALVKNIPHSTKNGSDHLIFITYEL</sequence>
<keyword evidence="2" id="KW-0479">Metal-binding</keyword>
<dbReference type="InterPro" id="IPR001510">
    <property type="entry name" value="Znf_PARP"/>
</dbReference>
<dbReference type="PANTHER" id="PTHR12083:SF9">
    <property type="entry name" value="BIFUNCTIONAL POLYNUCLEOTIDE PHOSPHATASE_KINASE"/>
    <property type="match status" value="1"/>
</dbReference>
<evidence type="ECO:0000256" key="2">
    <source>
        <dbReference type="ARBA" id="ARBA00022723"/>
    </source>
</evidence>
<dbReference type="GO" id="GO:0006281">
    <property type="term" value="P:DNA repair"/>
    <property type="evidence" value="ECO:0007669"/>
    <property type="project" value="TreeGrafter"/>
</dbReference>
<feature type="domain" description="PARP-type" evidence="6">
    <location>
        <begin position="8"/>
        <end position="91"/>
    </location>
</feature>
<dbReference type="Pfam" id="PF00645">
    <property type="entry name" value="zf-PARP"/>
    <property type="match status" value="2"/>
</dbReference>
<dbReference type="GO" id="GO:0003690">
    <property type="term" value="F:double-stranded DNA binding"/>
    <property type="evidence" value="ECO:0007669"/>
    <property type="project" value="TreeGrafter"/>
</dbReference>
<keyword evidence="3" id="KW-0863">Zinc-finger</keyword>
<reference evidence="7" key="1">
    <citation type="submission" date="2018-02" db="EMBL/GenBank/DDBJ databases">
        <title>Rhizophora mucronata_Transcriptome.</title>
        <authorList>
            <person name="Meera S.P."/>
            <person name="Sreeshan A."/>
            <person name="Augustine A."/>
        </authorList>
    </citation>
    <scope>NUCLEOTIDE SEQUENCE</scope>
    <source>
        <tissue evidence="7">Leaf</tissue>
    </source>
</reference>
<proteinExistence type="predicted"/>
<name>A0A2P2KV05_RHIMU</name>
<organism evidence="7">
    <name type="scientific">Rhizophora mucronata</name>
    <name type="common">Asiatic mangrove</name>
    <dbReference type="NCBI Taxonomy" id="61149"/>
    <lineage>
        <taxon>Eukaryota</taxon>
        <taxon>Viridiplantae</taxon>
        <taxon>Streptophyta</taxon>
        <taxon>Embryophyta</taxon>
        <taxon>Tracheophyta</taxon>
        <taxon>Spermatophyta</taxon>
        <taxon>Magnoliopsida</taxon>
        <taxon>eudicotyledons</taxon>
        <taxon>Gunneridae</taxon>
        <taxon>Pentapetalae</taxon>
        <taxon>rosids</taxon>
        <taxon>fabids</taxon>
        <taxon>Malpighiales</taxon>
        <taxon>Rhizophoraceae</taxon>
        <taxon>Rhizophora</taxon>
    </lineage>
</organism>
<evidence type="ECO:0000256" key="3">
    <source>
        <dbReference type="ARBA" id="ARBA00022771"/>
    </source>
</evidence>
<dbReference type="FunFam" id="3.30.1740.10:FF:000004">
    <property type="entry name" value="Poly [ADP-ribose] polymerase"/>
    <property type="match status" value="1"/>
</dbReference>
<feature type="domain" description="PARP-type" evidence="6">
    <location>
        <begin position="104"/>
        <end position="184"/>
    </location>
</feature>
<comment type="subcellular location">
    <subcellularLocation>
        <location evidence="1">Nucleus</location>
    </subcellularLocation>
</comment>
<dbReference type="GO" id="GO:0008270">
    <property type="term" value="F:zinc ion binding"/>
    <property type="evidence" value="ECO:0007669"/>
    <property type="project" value="UniProtKB-KW"/>
</dbReference>
<dbReference type="PROSITE" id="PS50064">
    <property type="entry name" value="ZF_PARP_2"/>
    <property type="match status" value="2"/>
</dbReference>
<dbReference type="InterPro" id="IPR036957">
    <property type="entry name" value="Znf_PARP_sf"/>
</dbReference>
<evidence type="ECO:0000256" key="1">
    <source>
        <dbReference type="ARBA" id="ARBA00004123"/>
    </source>
</evidence>
<dbReference type="AlphaFoldDB" id="A0A2P2KV05"/>
<dbReference type="PANTHER" id="PTHR12083">
    <property type="entry name" value="BIFUNCTIONAL POLYNUCLEOTIDE PHOSPHATASE/KINASE"/>
    <property type="match status" value="1"/>
</dbReference>
<dbReference type="SMART" id="SM01336">
    <property type="entry name" value="zf-PARP"/>
    <property type="match status" value="2"/>
</dbReference>
<dbReference type="SUPFAM" id="SSF57716">
    <property type="entry name" value="Glucocorticoid receptor-like (DNA-binding domain)"/>
    <property type="match status" value="2"/>
</dbReference>
<keyword evidence="4" id="KW-0862">Zinc</keyword>
<keyword evidence="5" id="KW-0539">Nucleus</keyword>
<evidence type="ECO:0000256" key="4">
    <source>
        <dbReference type="ARBA" id="ARBA00022833"/>
    </source>
</evidence>
<dbReference type="Gene3D" id="3.30.1740.10">
    <property type="entry name" value="Zinc finger, PARP-type"/>
    <property type="match status" value="2"/>
</dbReference>
<evidence type="ECO:0000313" key="7">
    <source>
        <dbReference type="EMBL" id="MBX09552.1"/>
    </source>
</evidence>
<protein>
    <submittedName>
        <fullName evidence="7">Uncharacterized protein MANES_05G087700</fullName>
    </submittedName>
</protein>
<evidence type="ECO:0000259" key="6">
    <source>
        <dbReference type="PROSITE" id="PS50064"/>
    </source>
</evidence>
<dbReference type="GO" id="GO:0046403">
    <property type="term" value="F:polynucleotide 3'-phosphatase activity"/>
    <property type="evidence" value="ECO:0007669"/>
    <property type="project" value="TreeGrafter"/>
</dbReference>
<dbReference type="EMBL" id="GGEC01029068">
    <property type="protein sequence ID" value="MBX09552.1"/>
    <property type="molecule type" value="Transcribed_RNA"/>
</dbReference>